<accession>X0VN99</accession>
<gene>
    <name evidence="1" type="ORF">S01H1_41846</name>
</gene>
<reference evidence="1" key="1">
    <citation type="journal article" date="2014" name="Front. Microbiol.">
        <title>High frequency of phylogenetically diverse reductive dehalogenase-homologous genes in deep subseafloor sedimentary metagenomes.</title>
        <authorList>
            <person name="Kawai M."/>
            <person name="Futagami T."/>
            <person name="Toyoda A."/>
            <person name="Takaki Y."/>
            <person name="Nishi S."/>
            <person name="Hori S."/>
            <person name="Arai W."/>
            <person name="Tsubouchi T."/>
            <person name="Morono Y."/>
            <person name="Uchiyama I."/>
            <person name="Ito T."/>
            <person name="Fujiyama A."/>
            <person name="Inagaki F."/>
            <person name="Takami H."/>
        </authorList>
    </citation>
    <scope>NUCLEOTIDE SEQUENCE</scope>
    <source>
        <strain evidence="1">Expedition CK06-06</strain>
    </source>
</reference>
<evidence type="ECO:0000313" key="1">
    <source>
        <dbReference type="EMBL" id="GAG02006.1"/>
    </source>
</evidence>
<dbReference type="Gene3D" id="3.40.50.720">
    <property type="entry name" value="NAD(P)-binding Rossmann-like Domain"/>
    <property type="match status" value="1"/>
</dbReference>
<dbReference type="AlphaFoldDB" id="X0VN99"/>
<sequence>INANNMMTEQQKRKLDMLAVLYSGAEGLATVVDKKTLANHRLYPPVDRLEEAITAVACSILKKITKAKPTPEDIAKFRWADQQNPAKQQYDQNIIDNAADFSLEKIRKELNAYKALEAKR</sequence>
<name>X0VN99_9ZZZZ</name>
<dbReference type="EMBL" id="BARS01026564">
    <property type="protein sequence ID" value="GAG02006.1"/>
    <property type="molecule type" value="Genomic_DNA"/>
</dbReference>
<protein>
    <submittedName>
        <fullName evidence="1">Uncharacterized protein</fullName>
    </submittedName>
</protein>
<organism evidence="1">
    <name type="scientific">marine sediment metagenome</name>
    <dbReference type="NCBI Taxonomy" id="412755"/>
    <lineage>
        <taxon>unclassified sequences</taxon>
        <taxon>metagenomes</taxon>
        <taxon>ecological metagenomes</taxon>
    </lineage>
</organism>
<comment type="caution">
    <text evidence="1">The sequence shown here is derived from an EMBL/GenBank/DDBJ whole genome shotgun (WGS) entry which is preliminary data.</text>
</comment>
<proteinExistence type="predicted"/>
<feature type="non-terminal residue" evidence="1">
    <location>
        <position position="1"/>
    </location>
</feature>